<evidence type="ECO:0000313" key="4">
    <source>
        <dbReference type="Proteomes" id="UP000053095"/>
    </source>
</evidence>
<dbReference type="GO" id="GO:0016491">
    <property type="term" value="F:oxidoreductase activity"/>
    <property type="evidence" value="ECO:0007669"/>
    <property type="project" value="UniProtKB-KW"/>
</dbReference>
<keyword evidence="4" id="KW-1185">Reference proteome</keyword>
<dbReference type="Pfam" id="PF00106">
    <property type="entry name" value="adh_short"/>
    <property type="match status" value="1"/>
</dbReference>
<keyword evidence="2" id="KW-0560">Oxidoreductase</keyword>
<dbReference type="Gene3D" id="3.40.50.720">
    <property type="entry name" value="NAD(P)-binding Rossmann-like Domain"/>
    <property type="match status" value="1"/>
</dbReference>
<dbReference type="InterPro" id="IPR002347">
    <property type="entry name" value="SDR_fam"/>
</dbReference>
<reference evidence="4" key="1">
    <citation type="journal article" date="2015" name="Genome Announc.">
        <title>Draft genome sequence of Talaromyces cellulolyticus strain Y-94, a source of lignocellulosic biomass-degrading enzymes.</title>
        <authorList>
            <person name="Fujii T."/>
            <person name="Koike H."/>
            <person name="Sawayama S."/>
            <person name="Yano S."/>
            <person name="Inoue H."/>
        </authorList>
    </citation>
    <scope>NUCLEOTIDE SEQUENCE [LARGE SCALE GENOMIC DNA]</scope>
    <source>
        <strain evidence="4">Y-94</strain>
    </source>
</reference>
<dbReference type="PRINTS" id="PR00081">
    <property type="entry name" value="GDHRDH"/>
</dbReference>
<accession>A0A6V8HI55</accession>
<dbReference type="PANTHER" id="PTHR43157">
    <property type="entry name" value="PHOSPHATIDYLINOSITOL-GLYCAN BIOSYNTHESIS CLASS F PROTEIN-RELATED"/>
    <property type="match status" value="1"/>
</dbReference>
<sequence length="340" mass="37224">MLKTILQPIHSVRLPPPDSFHGQTVLITGSNTGIGLETTRHVVSLGASKIIMGVRTVEKGEKAREDILSKMPANKFAKVDIEVWQLDMSSFKSVMAFVRRMREYVSQPGNRLDTAILNAGLASGVWQLTPDGWEAQIQVNGLSTALLSLELLPILLSSASASPSKPHLVIVSSDIHQQALLPQRSAPNILEALNDEKQWQKMHAKSPVERYAVSKIFNQWTAIEVAKLVPLDRAGREKVIVTSATPGFCKSELLSREEGAPFLLKVVQAVCARTPADGAKAIVDAAVRQDGHGKWLENQKLTDPGSIVSSPEGQKIQKKAWAEILDVLKKVDPDLRLEFS</sequence>
<proteinExistence type="inferred from homology"/>
<dbReference type="EMBL" id="DF933838">
    <property type="protein sequence ID" value="GAM41506.1"/>
    <property type="molecule type" value="Genomic_DNA"/>
</dbReference>
<dbReference type="PANTHER" id="PTHR43157:SF31">
    <property type="entry name" value="PHOSPHATIDYLINOSITOL-GLYCAN BIOSYNTHESIS CLASS F PROTEIN"/>
    <property type="match status" value="1"/>
</dbReference>
<gene>
    <name evidence="3" type="ORF">TCE0_042r14677</name>
</gene>
<name>A0A6V8HI55_TALPI</name>
<evidence type="ECO:0000313" key="3">
    <source>
        <dbReference type="EMBL" id="GAM41506.1"/>
    </source>
</evidence>
<protein>
    <submittedName>
        <fullName evidence="3">Short-chain dehydrogenase</fullName>
    </submittedName>
</protein>
<comment type="caution">
    <text evidence="3">The sequence shown here is derived from an EMBL/GenBank/DDBJ whole genome shotgun (WGS) entry which is preliminary data.</text>
</comment>
<evidence type="ECO:0000256" key="2">
    <source>
        <dbReference type="ARBA" id="ARBA00023002"/>
    </source>
</evidence>
<organism evidence="3 4">
    <name type="scientific">Talaromyces pinophilus</name>
    <name type="common">Penicillium pinophilum</name>
    <dbReference type="NCBI Taxonomy" id="128442"/>
    <lineage>
        <taxon>Eukaryota</taxon>
        <taxon>Fungi</taxon>
        <taxon>Dikarya</taxon>
        <taxon>Ascomycota</taxon>
        <taxon>Pezizomycotina</taxon>
        <taxon>Eurotiomycetes</taxon>
        <taxon>Eurotiomycetidae</taxon>
        <taxon>Eurotiales</taxon>
        <taxon>Trichocomaceae</taxon>
        <taxon>Talaromyces</taxon>
        <taxon>Talaromyces sect. Talaromyces</taxon>
    </lineage>
</organism>
<dbReference type="SUPFAM" id="SSF51735">
    <property type="entry name" value="NAD(P)-binding Rossmann-fold domains"/>
    <property type="match status" value="1"/>
</dbReference>
<dbReference type="InterPro" id="IPR036291">
    <property type="entry name" value="NAD(P)-bd_dom_sf"/>
</dbReference>
<evidence type="ECO:0000256" key="1">
    <source>
        <dbReference type="ARBA" id="ARBA00006484"/>
    </source>
</evidence>
<dbReference type="AlphaFoldDB" id="A0A6V8HI55"/>
<dbReference type="Proteomes" id="UP000053095">
    <property type="component" value="Unassembled WGS sequence"/>
</dbReference>
<comment type="similarity">
    <text evidence="1">Belongs to the short-chain dehydrogenases/reductases (SDR) family.</text>
</comment>